<proteinExistence type="predicted"/>
<gene>
    <name evidence="1" type="ORF">JD77_02743</name>
</gene>
<accession>A0A562IAD6</accession>
<comment type="caution">
    <text evidence="1">The sequence shown here is derived from an EMBL/GenBank/DDBJ whole genome shotgun (WGS) entry which is preliminary data.</text>
</comment>
<dbReference type="Proteomes" id="UP000319825">
    <property type="component" value="Unassembled WGS sequence"/>
</dbReference>
<evidence type="ECO:0000313" key="1">
    <source>
        <dbReference type="EMBL" id="TWH67758.1"/>
    </source>
</evidence>
<name>A0A562IAD6_MICOL</name>
<dbReference type="EMBL" id="VLKE01000001">
    <property type="protein sequence ID" value="TWH67758.1"/>
    <property type="molecule type" value="Genomic_DNA"/>
</dbReference>
<sequence length="52" mass="5460">MTGPDASEYRCGLARVGGQAPVRGPAWGVGVGWRTCGWGWLVSPVSTTVTLR</sequence>
<reference evidence="1 2" key="1">
    <citation type="submission" date="2019-07" db="EMBL/GenBank/DDBJ databases">
        <title>R&amp;d 2014.</title>
        <authorList>
            <person name="Klenk H.-P."/>
        </authorList>
    </citation>
    <scope>NUCLEOTIDE SEQUENCE [LARGE SCALE GENOMIC DNA]</scope>
    <source>
        <strain evidence="1 2">DSM 43868</strain>
    </source>
</reference>
<evidence type="ECO:0000313" key="2">
    <source>
        <dbReference type="Proteomes" id="UP000319825"/>
    </source>
</evidence>
<dbReference type="AlphaFoldDB" id="A0A562IAD6"/>
<protein>
    <submittedName>
        <fullName evidence="1">Uncharacterized protein</fullName>
    </submittedName>
</protein>
<organism evidence="1 2">
    <name type="scientific">Micromonospora olivasterospora</name>
    <dbReference type="NCBI Taxonomy" id="1880"/>
    <lineage>
        <taxon>Bacteria</taxon>
        <taxon>Bacillati</taxon>
        <taxon>Actinomycetota</taxon>
        <taxon>Actinomycetes</taxon>
        <taxon>Micromonosporales</taxon>
        <taxon>Micromonosporaceae</taxon>
        <taxon>Micromonospora</taxon>
    </lineage>
</organism>
<keyword evidence="2" id="KW-1185">Reference proteome</keyword>